<feature type="compositionally biased region" description="Low complexity" evidence="6">
    <location>
        <begin position="59"/>
        <end position="69"/>
    </location>
</feature>
<keyword evidence="3 5" id="KW-0863">Zinc-finger</keyword>
<dbReference type="GO" id="GO:0008270">
    <property type="term" value="F:zinc ion binding"/>
    <property type="evidence" value="ECO:0007669"/>
    <property type="project" value="UniProtKB-KW"/>
</dbReference>
<dbReference type="OrthoDB" id="427030at2759"/>
<feature type="region of interest" description="Disordered" evidence="6">
    <location>
        <begin position="48"/>
        <end position="84"/>
    </location>
</feature>
<dbReference type="SUPFAM" id="SSF57667">
    <property type="entry name" value="beta-beta-alpha zinc fingers"/>
    <property type="match status" value="2"/>
</dbReference>
<dbReference type="SMART" id="SM00355">
    <property type="entry name" value="ZnF_C2H2"/>
    <property type="match status" value="4"/>
</dbReference>
<evidence type="ECO:0000313" key="9">
    <source>
        <dbReference type="Proteomes" id="UP000756346"/>
    </source>
</evidence>
<evidence type="ECO:0000256" key="4">
    <source>
        <dbReference type="ARBA" id="ARBA00022833"/>
    </source>
</evidence>
<dbReference type="GO" id="GO:0000981">
    <property type="term" value="F:DNA-binding transcription factor activity, RNA polymerase II-specific"/>
    <property type="evidence" value="ECO:0007669"/>
    <property type="project" value="UniProtKB-ARBA"/>
</dbReference>
<accession>A0A9P9BKW0</accession>
<feature type="domain" description="C2H2-type" evidence="7">
    <location>
        <begin position="105"/>
        <end position="134"/>
    </location>
</feature>
<dbReference type="GeneID" id="70180507"/>
<sequence>MKDVVSSKTIMSSVPADPEKQTVFHTDVDILMKTIQERTTISAAADHGEFRYPSPPHAESNPESSSGSRNSEKRHPCTIPNCPMRFSQKTHLGTHVRSHTDERPYPCTQPGCNYRFSQLGNRKTHERRHTGEKPYACEICGKRFAQRGNVRAHKETHNNFKRFACRVDGCTKKFSQLGNMKTHQNKFHTETIKALTQKFAAILRTGEELKGGHKELFEYFAVHYKNSNKGIKGRGKDRKVNNNSSSSAMPSSHCPELQQSTQRQPQHQMPYGNLY</sequence>
<feature type="compositionally biased region" description="Polar residues" evidence="6">
    <location>
        <begin position="257"/>
        <end position="267"/>
    </location>
</feature>
<keyword evidence="1" id="KW-0479">Metal-binding</keyword>
<dbReference type="RefSeq" id="XP_046004439.1">
    <property type="nucleotide sequence ID" value="XM_046150961.1"/>
</dbReference>
<name>A0A9P9BKW0_9PEZI</name>
<dbReference type="InterPro" id="IPR013087">
    <property type="entry name" value="Znf_C2H2_type"/>
</dbReference>
<evidence type="ECO:0000256" key="6">
    <source>
        <dbReference type="SAM" id="MobiDB-lite"/>
    </source>
</evidence>
<dbReference type="PROSITE" id="PS00028">
    <property type="entry name" value="ZINC_FINGER_C2H2_1"/>
    <property type="match status" value="4"/>
</dbReference>
<keyword evidence="9" id="KW-1185">Reference proteome</keyword>
<dbReference type="Proteomes" id="UP000756346">
    <property type="component" value="Unassembled WGS sequence"/>
</dbReference>
<dbReference type="Pfam" id="PF00096">
    <property type="entry name" value="zf-C2H2"/>
    <property type="match status" value="2"/>
</dbReference>
<dbReference type="PANTHER" id="PTHR23235">
    <property type="entry name" value="KRUEPPEL-LIKE TRANSCRIPTION FACTOR"/>
    <property type="match status" value="1"/>
</dbReference>
<dbReference type="AlphaFoldDB" id="A0A9P9BKW0"/>
<reference evidence="8" key="1">
    <citation type="journal article" date="2021" name="Nat. Commun.">
        <title>Genetic determinants of endophytism in the Arabidopsis root mycobiome.</title>
        <authorList>
            <person name="Mesny F."/>
            <person name="Miyauchi S."/>
            <person name="Thiergart T."/>
            <person name="Pickel B."/>
            <person name="Atanasova L."/>
            <person name="Karlsson M."/>
            <person name="Huettel B."/>
            <person name="Barry K.W."/>
            <person name="Haridas S."/>
            <person name="Chen C."/>
            <person name="Bauer D."/>
            <person name="Andreopoulos W."/>
            <person name="Pangilinan J."/>
            <person name="LaButti K."/>
            <person name="Riley R."/>
            <person name="Lipzen A."/>
            <person name="Clum A."/>
            <person name="Drula E."/>
            <person name="Henrissat B."/>
            <person name="Kohler A."/>
            <person name="Grigoriev I.V."/>
            <person name="Martin F.M."/>
            <person name="Hacquard S."/>
        </authorList>
    </citation>
    <scope>NUCLEOTIDE SEQUENCE</scope>
    <source>
        <strain evidence="8">MPI-CAGE-CH-0230</strain>
    </source>
</reference>
<protein>
    <recommendedName>
        <fullName evidence="7">C2H2-type domain-containing protein</fullName>
    </recommendedName>
</protein>
<dbReference type="PANTHER" id="PTHR23235:SF120">
    <property type="entry name" value="KRUPPEL-LIKE FACTOR 15"/>
    <property type="match status" value="1"/>
</dbReference>
<evidence type="ECO:0000256" key="1">
    <source>
        <dbReference type="ARBA" id="ARBA00022723"/>
    </source>
</evidence>
<evidence type="ECO:0000259" key="7">
    <source>
        <dbReference type="PROSITE" id="PS50157"/>
    </source>
</evidence>
<evidence type="ECO:0000256" key="5">
    <source>
        <dbReference type="PROSITE-ProRule" id="PRU00042"/>
    </source>
</evidence>
<comment type="caution">
    <text evidence="8">The sequence shown here is derived from an EMBL/GenBank/DDBJ whole genome shotgun (WGS) entry which is preliminary data.</text>
</comment>
<proteinExistence type="predicted"/>
<feature type="domain" description="C2H2-type" evidence="7">
    <location>
        <begin position="135"/>
        <end position="162"/>
    </location>
</feature>
<gene>
    <name evidence="8" type="ORF">B0I36DRAFT_256757</name>
</gene>
<dbReference type="FunFam" id="3.30.160.60:FF:000072">
    <property type="entry name" value="zinc finger protein 143 isoform X1"/>
    <property type="match status" value="1"/>
</dbReference>
<dbReference type="EMBL" id="JAGTJQ010000015">
    <property type="protein sequence ID" value="KAH7012063.1"/>
    <property type="molecule type" value="Genomic_DNA"/>
</dbReference>
<feature type="region of interest" description="Disordered" evidence="6">
    <location>
        <begin position="228"/>
        <end position="275"/>
    </location>
</feature>
<dbReference type="FunFam" id="3.30.160.60:FF:000260">
    <property type="entry name" value="Spalt-like transcription factor 1"/>
    <property type="match status" value="1"/>
</dbReference>
<evidence type="ECO:0000256" key="3">
    <source>
        <dbReference type="ARBA" id="ARBA00022771"/>
    </source>
</evidence>
<feature type="domain" description="C2H2-type" evidence="7">
    <location>
        <begin position="163"/>
        <end position="189"/>
    </location>
</feature>
<feature type="compositionally biased region" description="Low complexity" evidence="6">
    <location>
        <begin position="241"/>
        <end position="252"/>
    </location>
</feature>
<dbReference type="PROSITE" id="PS50157">
    <property type="entry name" value="ZINC_FINGER_C2H2_2"/>
    <property type="match status" value="4"/>
</dbReference>
<keyword evidence="2" id="KW-0677">Repeat</keyword>
<evidence type="ECO:0000313" key="8">
    <source>
        <dbReference type="EMBL" id="KAH7012063.1"/>
    </source>
</evidence>
<feature type="domain" description="C2H2-type" evidence="7">
    <location>
        <begin position="75"/>
        <end position="104"/>
    </location>
</feature>
<dbReference type="GO" id="GO:0000978">
    <property type="term" value="F:RNA polymerase II cis-regulatory region sequence-specific DNA binding"/>
    <property type="evidence" value="ECO:0007669"/>
    <property type="project" value="UniProtKB-ARBA"/>
</dbReference>
<organism evidence="8 9">
    <name type="scientific">Microdochium trichocladiopsis</name>
    <dbReference type="NCBI Taxonomy" id="1682393"/>
    <lineage>
        <taxon>Eukaryota</taxon>
        <taxon>Fungi</taxon>
        <taxon>Dikarya</taxon>
        <taxon>Ascomycota</taxon>
        <taxon>Pezizomycotina</taxon>
        <taxon>Sordariomycetes</taxon>
        <taxon>Xylariomycetidae</taxon>
        <taxon>Xylariales</taxon>
        <taxon>Microdochiaceae</taxon>
        <taxon>Microdochium</taxon>
    </lineage>
</organism>
<keyword evidence="4" id="KW-0862">Zinc</keyword>
<dbReference type="Gene3D" id="3.30.160.60">
    <property type="entry name" value="Classic Zinc Finger"/>
    <property type="match status" value="4"/>
</dbReference>
<evidence type="ECO:0000256" key="2">
    <source>
        <dbReference type="ARBA" id="ARBA00022737"/>
    </source>
</evidence>
<dbReference type="InterPro" id="IPR036236">
    <property type="entry name" value="Znf_C2H2_sf"/>
</dbReference>